<dbReference type="InterPro" id="IPR043216">
    <property type="entry name" value="PAP-like"/>
</dbReference>
<dbReference type="SUPFAM" id="SSF48317">
    <property type="entry name" value="Acid phosphatase/Vanadium-dependent haloperoxidase"/>
    <property type="match status" value="1"/>
</dbReference>
<dbReference type="Gene3D" id="1.20.144.10">
    <property type="entry name" value="Phosphatidic acid phosphatase type 2/haloperoxidase"/>
    <property type="match status" value="1"/>
</dbReference>
<comment type="subcellular location">
    <subcellularLocation>
        <location evidence="1">Membrane</location>
        <topology evidence="1">Multi-pass membrane protein</topology>
    </subcellularLocation>
</comment>
<dbReference type="SMART" id="SM00014">
    <property type="entry name" value="acidPPc"/>
    <property type="match status" value="1"/>
</dbReference>
<evidence type="ECO:0000313" key="10">
    <source>
        <dbReference type="WBParaSite" id="PgB06_g095_t02"/>
    </source>
</evidence>
<evidence type="ECO:0000313" key="9">
    <source>
        <dbReference type="Proteomes" id="UP000887569"/>
    </source>
</evidence>
<keyword evidence="9" id="KW-1185">Reference proteome</keyword>
<reference evidence="10" key="1">
    <citation type="submission" date="2022-11" db="UniProtKB">
        <authorList>
            <consortium name="WormBaseParasite"/>
        </authorList>
    </citation>
    <scope>IDENTIFICATION</scope>
</reference>
<dbReference type="InterPro" id="IPR000326">
    <property type="entry name" value="PAP2/HPO"/>
</dbReference>
<feature type="compositionally biased region" description="Basic and acidic residues" evidence="6">
    <location>
        <begin position="419"/>
        <end position="432"/>
    </location>
</feature>
<feature type="transmembrane region" description="Helical" evidence="7">
    <location>
        <begin position="352"/>
        <end position="372"/>
    </location>
</feature>
<keyword evidence="5 7" id="KW-0472">Membrane</keyword>
<dbReference type="GO" id="GO:0007165">
    <property type="term" value="P:signal transduction"/>
    <property type="evidence" value="ECO:0007669"/>
    <property type="project" value="TreeGrafter"/>
</dbReference>
<dbReference type="GO" id="GO:0008195">
    <property type="term" value="F:phosphatidate phosphatase activity"/>
    <property type="evidence" value="ECO:0007669"/>
    <property type="project" value="TreeGrafter"/>
</dbReference>
<feature type="transmembrane region" description="Helical" evidence="7">
    <location>
        <begin position="247"/>
        <end position="268"/>
    </location>
</feature>
<dbReference type="GO" id="GO:0046839">
    <property type="term" value="P:phospholipid dephosphorylation"/>
    <property type="evidence" value="ECO:0007669"/>
    <property type="project" value="TreeGrafter"/>
</dbReference>
<feature type="transmembrane region" description="Helical" evidence="7">
    <location>
        <begin position="158"/>
        <end position="180"/>
    </location>
</feature>
<feature type="transmembrane region" description="Helical" evidence="7">
    <location>
        <begin position="384"/>
        <end position="406"/>
    </location>
</feature>
<dbReference type="PANTHER" id="PTHR10165:SF103">
    <property type="entry name" value="PHOSPHOLIPID PHOSPHATASE HOMOLOG 1.2 HOMOLOG"/>
    <property type="match status" value="1"/>
</dbReference>
<feature type="compositionally biased region" description="Basic and acidic residues" evidence="6">
    <location>
        <begin position="46"/>
        <end position="103"/>
    </location>
</feature>
<feature type="transmembrane region" description="Helical" evidence="7">
    <location>
        <begin position="207"/>
        <end position="226"/>
    </location>
</feature>
<feature type="region of interest" description="Disordered" evidence="6">
    <location>
        <begin position="419"/>
        <end position="456"/>
    </location>
</feature>
<evidence type="ECO:0000256" key="7">
    <source>
        <dbReference type="SAM" id="Phobius"/>
    </source>
</evidence>
<dbReference type="Proteomes" id="UP000887569">
    <property type="component" value="Unplaced"/>
</dbReference>
<dbReference type="GO" id="GO:0005886">
    <property type="term" value="C:plasma membrane"/>
    <property type="evidence" value="ECO:0007669"/>
    <property type="project" value="TreeGrafter"/>
</dbReference>
<name>A0A914ZKJ2_PARUN</name>
<dbReference type="CDD" id="cd03384">
    <property type="entry name" value="PAP2_wunen"/>
    <property type="match status" value="1"/>
</dbReference>
<evidence type="ECO:0000256" key="3">
    <source>
        <dbReference type="ARBA" id="ARBA00022692"/>
    </source>
</evidence>
<evidence type="ECO:0000256" key="1">
    <source>
        <dbReference type="ARBA" id="ARBA00004141"/>
    </source>
</evidence>
<keyword evidence="3 7" id="KW-0812">Transmembrane</keyword>
<accession>A0A914ZKJ2</accession>
<dbReference type="PANTHER" id="PTHR10165">
    <property type="entry name" value="LIPID PHOSPHATE PHOSPHATASE"/>
    <property type="match status" value="1"/>
</dbReference>
<evidence type="ECO:0000259" key="8">
    <source>
        <dbReference type="SMART" id="SM00014"/>
    </source>
</evidence>
<protein>
    <submittedName>
        <fullName evidence="10">Phosphatidic acid phosphatase type 2/haloperoxidase domain-containing protein</fullName>
    </submittedName>
</protein>
<dbReference type="Pfam" id="PF01569">
    <property type="entry name" value="PAP2"/>
    <property type="match status" value="1"/>
</dbReference>
<proteinExistence type="inferred from homology"/>
<evidence type="ECO:0000256" key="2">
    <source>
        <dbReference type="ARBA" id="ARBA00008816"/>
    </source>
</evidence>
<evidence type="ECO:0000256" key="6">
    <source>
        <dbReference type="SAM" id="MobiDB-lite"/>
    </source>
</evidence>
<evidence type="ECO:0000256" key="5">
    <source>
        <dbReference type="ARBA" id="ARBA00023136"/>
    </source>
</evidence>
<dbReference type="WBParaSite" id="PgB06_g095_t02">
    <property type="protein sequence ID" value="PgB06_g095_t02"/>
    <property type="gene ID" value="PgB06_g095"/>
</dbReference>
<sequence length="495" mass="54822">MKTLYKEAINEAIIVYFSSSNCGLAFRLPDETVKMNSVARAATPVKNDEDNGSMKKDSKTTSGKEDRRSMKSEDHERRAGKSGENERQSNKAEKKSDQNEKSHTSTNNVDARQSKKSSAADAEDKMPINAAVSVPLSSDGMPNEQSGLHAQAVAFGPFICDILICITLAFIVAVIPTYFIEPHHRGFFCNDPDLRYPYKESTVSTPALYMISFGVLFLTIVGTEFFRIIQLPKSSTTSKTATNTNLFIIRFLTYVAHGIFGLVLNLAFTQTTKWIVGRLRPHFIDVCDISIDSKLCPDPNLYVVNYACKGREELVKEARLSFFSGHSAFSMGTAVFCVIYMQARLPRRIYGITLLPVLQALLIGVALFIGLSRIGDNMHFWSDVLVGFLVGCGTGYYSAVILARVFERTDFNFKKEERQPVIESTGEQKADVNGDNMTTTQTTNTYPTLEPASPTTPPPHMTATSMVLPSAISQQPITTQHSTVLITTEALRSKY</sequence>
<dbReference type="AlphaFoldDB" id="A0A914ZKJ2"/>
<feature type="transmembrane region" description="Helical" evidence="7">
    <location>
        <begin position="320"/>
        <end position="340"/>
    </location>
</feature>
<keyword evidence="4 7" id="KW-1133">Transmembrane helix</keyword>
<dbReference type="InterPro" id="IPR036938">
    <property type="entry name" value="PAP2/HPO_sf"/>
</dbReference>
<feature type="region of interest" description="Disordered" evidence="6">
    <location>
        <begin position="40"/>
        <end position="124"/>
    </location>
</feature>
<evidence type="ECO:0000256" key="4">
    <source>
        <dbReference type="ARBA" id="ARBA00022989"/>
    </source>
</evidence>
<organism evidence="9 10">
    <name type="scientific">Parascaris univalens</name>
    <name type="common">Nematode worm</name>
    <dbReference type="NCBI Taxonomy" id="6257"/>
    <lineage>
        <taxon>Eukaryota</taxon>
        <taxon>Metazoa</taxon>
        <taxon>Ecdysozoa</taxon>
        <taxon>Nematoda</taxon>
        <taxon>Chromadorea</taxon>
        <taxon>Rhabditida</taxon>
        <taxon>Spirurina</taxon>
        <taxon>Ascaridomorpha</taxon>
        <taxon>Ascaridoidea</taxon>
        <taxon>Ascarididae</taxon>
        <taxon>Parascaris</taxon>
    </lineage>
</organism>
<comment type="similarity">
    <text evidence="2">Belongs to the PA-phosphatase related phosphoesterase family.</text>
</comment>
<dbReference type="GO" id="GO:0006644">
    <property type="term" value="P:phospholipid metabolic process"/>
    <property type="evidence" value="ECO:0007669"/>
    <property type="project" value="InterPro"/>
</dbReference>
<feature type="domain" description="Phosphatidic acid phosphatase type 2/haloperoxidase" evidence="8">
    <location>
        <begin position="255"/>
        <end position="399"/>
    </location>
</feature>
<feature type="compositionally biased region" description="Low complexity" evidence="6">
    <location>
        <begin position="438"/>
        <end position="448"/>
    </location>
</feature>